<dbReference type="InterPro" id="IPR001633">
    <property type="entry name" value="EAL_dom"/>
</dbReference>
<keyword evidence="1" id="KW-0812">Transmembrane</keyword>
<dbReference type="CDD" id="cd01948">
    <property type="entry name" value="EAL"/>
    <property type="match status" value="1"/>
</dbReference>
<feature type="transmembrane region" description="Helical" evidence="1">
    <location>
        <begin position="47"/>
        <end position="66"/>
    </location>
</feature>
<accession>A0A1W1BGL6</accession>
<keyword evidence="1" id="KW-0472">Membrane</keyword>
<evidence type="ECO:0000256" key="1">
    <source>
        <dbReference type="SAM" id="Phobius"/>
    </source>
</evidence>
<dbReference type="InterPro" id="IPR043128">
    <property type="entry name" value="Rev_trsase/Diguanyl_cyclase"/>
</dbReference>
<dbReference type="Gene3D" id="3.20.20.450">
    <property type="entry name" value="EAL domain"/>
    <property type="match status" value="1"/>
</dbReference>
<dbReference type="SUPFAM" id="SSF141868">
    <property type="entry name" value="EAL domain-like"/>
    <property type="match status" value="1"/>
</dbReference>
<dbReference type="PANTHER" id="PTHR33121:SF79">
    <property type="entry name" value="CYCLIC DI-GMP PHOSPHODIESTERASE PDED-RELATED"/>
    <property type="match status" value="1"/>
</dbReference>
<dbReference type="GO" id="GO:0071111">
    <property type="term" value="F:cyclic-guanylate-specific phosphodiesterase activity"/>
    <property type="evidence" value="ECO:0007669"/>
    <property type="project" value="InterPro"/>
</dbReference>
<name>A0A1W1BGL6_9ZZZZ</name>
<dbReference type="Gene3D" id="3.30.70.270">
    <property type="match status" value="1"/>
</dbReference>
<protein>
    <submittedName>
        <fullName evidence="3">Diguanylate cyclase/phosphodiesterase (GGDEF &amp; EAL domains) with PAS/PAC sensor(S)</fullName>
    </submittedName>
</protein>
<dbReference type="EMBL" id="FPHL01000002">
    <property type="protein sequence ID" value="SFV52653.1"/>
    <property type="molecule type" value="Genomic_DNA"/>
</dbReference>
<dbReference type="InterPro" id="IPR035919">
    <property type="entry name" value="EAL_sf"/>
</dbReference>
<feature type="domain" description="EAL" evidence="2">
    <location>
        <begin position="229"/>
        <end position="475"/>
    </location>
</feature>
<gene>
    <name evidence="3" type="ORF">MNB_SV-10-1184</name>
</gene>
<evidence type="ECO:0000259" key="2">
    <source>
        <dbReference type="PROSITE" id="PS50883"/>
    </source>
</evidence>
<feature type="transmembrane region" description="Helical" evidence="1">
    <location>
        <begin position="15"/>
        <end position="35"/>
    </location>
</feature>
<proteinExistence type="predicted"/>
<dbReference type="AlphaFoldDB" id="A0A1W1BGL6"/>
<sequence>MLLSEREERERRFKLALRAGIPILLLVSLVFYSLFFRGSHIHFNLETTFIMMSILFITVYFIYFLIDLSVKETLIDQTTQGFNQKAFISKLQKYRPKTLVLLIVKNLSTINENYSAEQVDLLLYNIIHKLNQEFRKYGLNKVLIARRYGAEFLIAIDRDSDDIETILENFIARYRNIDDIELDYTYAAVTNTGKELEKDIIYLKDLIAIEEKSLNMPADNHKIQDATELSKIEQSILFALKHEKLYLSFRPILNTRSNQIDMYEISAKLHDQKGADILPRVYLPIINRIGLGREYDMVLLKHIVSLLPLVDAHISFSFNLSPFSLRDEAFQKQFFSLLAQHADHPSRLIIELYERKTHHNLSGYLKTLKKFRAQGIRIAIDNFGSSNASMEYMKHFNFDLVQFDRDYVTKLDDTTTYAMLSSLVSMSKELGIVTVAKWVDNAAQKEKLIALGIDYLQGFSIGKPINETKLLKQYN</sequence>
<evidence type="ECO:0000313" key="3">
    <source>
        <dbReference type="EMBL" id="SFV52653.1"/>
    </source>
</evidence>
<dbReference type="PROSITE" id="PS50883">
    <property type="entry name" value="EAL"/>
    <property type="match status" value="1"/>
</dbReference>
<reference evidence="3" key="1">
    <citation type="submission" date="2016-10" db="EMBL/GenBank/DDBJ databases">
        <authorList>
            <person name="de Groot N.N."/>
        </authorList>
    </citation>
    <scope>NUCLEOTIDE SEQUENCE</scope>
</reference>
<dbReference type="InterPro" id="IPR050706">
    <property type="entry name" value="Cyclic-di-GMP_PDE-like"/>
</dbReference>
<organism evidence="3">
    <name type="scientific">hydrothermal vent metagenome</name>
    <dbReference type="NCBI Taxonomy" id="652676"/>
    <lineage>
        <taxon>unclassified sequences</taxon>
        <taxon>metagenomes</taxon>
        <taxon>ecological metagenomes</taxon>
    </lineage>
</organism>
<keyword evidence="1" id="KW-1133">Transmembrane helix</keyword>
<dbReference type="Pfam" id="PF00563">
    <property type="entry name" value="EAL"/>
    <property type="match status" value="1"/>
</dbReference>
<dbReference type="PANTHER" id="PTHR33121">
    <property type="entry name" value="CYCLIC DI-GMP PHOSPHODIESTERASE PDEF"/>
    <property type="match status" value="1"/>
</dbReference>
<dbReference type="SMART" id="SM00052">
    <property type="entry name" value="EAL"/>
    <property type="match status" value="1"/>
</dbReference>